<dbReference type="AlphaFoldDB" id="A0A0X1L369"/>
<proteinExistence type="predicted"/>
<protein>
    <submittedName>
        <fullName evidence="1">Uncharacterized protein</fullName>
    </submittedName>
</protein>
<reference evidence="1" key="2">
    <citation type="submission" date="2008-07" db="EMBL/GenBank/DDBJ databases">
        <authorList>
            <consortium name="Broad Institute Genome Sequencing Platform"/>
            <person name="Colwell R."/>
            <person name="Grim C.J."/>
            <person name="Young S."/>
            <person name="Jaffe D."/>
            <person name="Gnerre S."/>
            <person name="Berlin A."/>
            <person name="Heiman D."/>
            <person name="Hepburn T."/>
            <person name="Shea T."/>
            <person name="Sykes S."/>
            <person name="Alvarado L."/>
            <person name="Kodira C."/>
            <person name="Heidelberg J."/>
            <person name="Lander E."/>
            <person name="Galagan J."/>
            <person name="Nusbaum C."/>
            <person name="Birren B."/>
        </authorList>
    </citation>
    <scope>NUCLEOTIDE SEQUENCE [LARGE SCALE GENOMIC DNA]</scope>
    <source>
        <strain evidence="1">MO10</strain>
    </source>
</reference>
<organism evidence="1">
    <name type="scientific">Vibrio cholerae (strain MO10)</name>
    <dbReference type="NCBI Taxonomy" id="345072"/>
    <lineage>
        <taxon>Bacteria</taxon>
        <taxon>Pseudomonadati</taxon>
        <taxon>Pseudomonadota</taxon>
        <taxon>Gammaproteobacteria</taxon>
        <taxon>Vibrionales</taxon>
        <taxon>Vibrionaceae</taxon>
        <taxon>Vibrio</taxon>
    </lineage>
</organism>
<dbReference type="EMBL" id="DS990138">
    <property type="protein sequence ID" value="EET24978.1"/>
    <property type="molecule type" value="Genomic_DNA"/>
</dbReference>
<accession>A0A0X1L369</accession>
<sequence>MLVSSYDESDQFWGALYAYAPVGEMFSLHFDRFSLSASAK</sequence>
<reference evidence="1" key="1">
    <citation type="submission" date="2005-09" db="EMBL/GenBank/DDBJ databases">
        <title>Annotation of Vibrio cholerae MO10.</title>
        <authorList>
            <person name="Colwell R."/>
            <person name="Grim C.J."/>
            <person name="Young S."/>
            <person name="Jaffe D."/>
            <person name="Gnerre S."/>
            <person name="Berlin A."/>
            <person name="Heiman D."/>
            <person name="Hepburn T."/>
            <person name="Shea T."/>
            <person name="Sykes S."/>
            <person name="Yandava C."/>
            <person name="Alvarado L."/>
            <person name="Kodira C."/>
            <person name="Borodovsky M."/>
            <person name="Heidelberg J."/>
            <person name="Lander E."/>
            <person name="Galagan J."/>
            <person name="Nusbaum C."/>
            <person name="Birren B."/>
        </authorList>
    </citation>
    <scope>NUCLEOTIDE SEQUENCE [LARGE SCALE GENOMIC DNA]</scope>
    <source>
        <strain evidence="1">MO10</strain>
    </source>
</reference>
<dbReference type="Proteomes" id="UP000004687">
    <property type="component" value="Unassembled WGS sequence"/>
</dbReference>
<dbReference type="HOGENOM" id="CLU_3298322_0_0_6"/>
<gene>
    <name evidence="1" type="ORF">VchoM_03006</name>
</gene>
<name>A0A0X1L369_VIBCO</name>
<evidence type="ECO:0000313" key="1">
    <source>
        <dbReference type="EMBL" id="EET24978.1"/>
    </source>
</evidence>